<dbReference type="Pfam" id="PF04404">
    <property type="entry name" value="ERF"/>
    <property type="match status" value="1"/>
</dbReference>
<dbReference type="InterPro" id="IPR007499">
    <property type="entry name" value="ERF_bacteria_virus"/>
</dbReference>
<gene>
    <name evidence="2" type="ORF">KPS_002707</name>
</gene>
<evidence type="ECO:0000313" key="2">
    <source>
        <dbReference type="EMBL" id="WMW64654.1"/>
    </source>
</evidence>
<reference evidence="2" key="1">
    <citation type="submission" date="2023-09" db="EMBL/GenBank/DDBJ databases">
        <authorList>
            <consortium name="CW5 consortium"/>
            <person name="Lu C.-W."/>
        </authorList>
    </citation>
    <scope>NUCLEOTIDE SEQUENCE</scope>
    <source>
        <strain evidence="2">KPS</strain>
    </source>
</reference>
<evidence type="ECO:0000256" key="1">
    <source>
        <dbReference type="SAM" id="MobiDB-lite"/>
    </source>
</evidence>
<evidence type="ECO:0000313" key="3">
    <source>
        <dbReference type="Proteomes" id="UP001180616"/>
    </source>
</evidence>
<dbReference type="EMBL" id="CP133659">
    <property type="protein sequence ID" value="WMW64654.1"/>
    <property type="molecule type" value="Genomic_DNA"/>
</dbReference>
<protein>
    <submittedName>
        <fullName evidence="2">ERF family protein</fullName>
    </submittedName>
</protein>
<feature type="compositionally biased region" description="Low complexity" evidence="1">
    <location>
        <begin position="152"/>
        <end position="164"/>
    </location>
</feature>
<proteinExistence type="predicted"/>
<feature type="region of interest" description="Disordered" evidence="1">
    <location>
        <begin position="127"/>
        <end position="176"/>
    </location>
</feature>
<sequence length="237" mass="25823">MYPPEYTSPEVTDLAKALIAVQHTLQPAIKDRENPFAKSRYATLNSVMDSCRDALLTNGIWVTQYPVPAEAGHLGLVTKLTHAESGQWQSSLLVMPLPKADPQGYGSAMTYARRYALSAMLGMVTEDDDDGEAASRDRPARQRAPRQPRPQQPSAASAQQATPATHPPQPKPAETKHPALASLPRLDGVSYSTATAQDGRLCILASGNTSARKQLLSAAGFKWNAERKVWWRYAETA</sequence>
<accession>A0ABY9QZN0</accession>
<name>A0ABY9QZN0_9BACT</name>
<organism evidence="2 3">
    <name type="scientific">Nitratidesulfovibrio liaohensis</name>
    <dbReference type="NCBI Taxonomy" id="2604158"/>
    <lineage>
        <taxon>Bacteria</taxon>
        <taxon>Pseudomonadati</taxon>
        <taxon>Thermodesulfobacteriota</taxon>
        <taxon>Desulfovibrionia</taxon>
        <taxon>Desulfovibrionales</taxon>
        <taxon>Desulfovibrionaceae</taxon>
        <taxon>Nitratidesulfovibrio</taxon>
    </lineage>
</organism>
<dbReference type="RefSeq" id="WP_309540731.1">
    <property type="nucleotide sequence ID" value="NZ_CP133659.1"/>
</dbReference>
<keyword evidence="3" id="KW-1185">Reference proteome</keyword>
<dbReference type="Proteomes" id="UP001180616">
    <property type="component" value="Chromosome"/>
</dbReference>